<keyword evidence="2 5" id="KW-0812">Transmembrane</keyword>
<dbReference type="GO" id="GO:0016020">
    <property type="term" value="C:membrane"/>
    <property type="evidence" value="ECO:0007669"/>
    <property type="project" value="UniProtKB-SubCell"/>
</dbReference>
<organism evidence="7">
    <name type="scientific">Aplanochytrium stocchinoi</name>
    <dbReference type="NCBI Taxonomy" id="215587"/>
    <lineage>
        <taxon>Eukaryota</taxon>
        <taxon>Sar</taxon>
        <taxon>Stramenopiles</taxon>
        <taxon>Bigyra</taxon>
        <taxon>Labyrinthulomycetes</taxon>
        <taxon>Thraustochytrida</taxon>
        <taxon>Thraustochytriidae</taxon>
        <taxon>Aplanochytrium</taxon>
    </lineage>
</organism>
<evidence type="ECO:0000256" key="1">
    <source>
        <dbReference type="ARBA" id="ARBA00004370"/>
    </source>
</evidence>
<proteinExistence type="predicted"/>
<feature type="transmembrane region" description="Helical" evidence="5">
    <location>
        <begin position="12"/>
        <end position="31"/>
    </location>
</feature>
<name>A0A7S3LMA9_9STRA</name>
<evidence type="ECO:0000256" key="4">
    <source>
        <dbReference type="ARBA" id="ARBA00023136"/>
    </source>
</evidence>
<evidence type="ECO:0000256" key="5">
    <source>
        <dbReference type="SAM" id="Phobius"/>
    </source>
</evidence>
<feature type="domain" description="TMEM205-like" evidence="6">
    <location>
        <begin position="25"/>
        <end position="108"/>
    </location>
</feature>
<evidence type="ECO:0000256" key="3">
    <source>
        <dbReference type="ARBA" id="ARBA00022989"/>
    </source>
</evidence>
<feature type="transmembrane region" description="Helical" evidence="5">
    <location>
        <begin position="52"/>
        <end position="73"/>
    </location>
</feature>
<reference evidence="7" key="1">
    <citation type="submission" date="2021-01" db="EMBL/GenBank/DDBJ databases">
        <authorList>
            <person name="Corre E."/>
            <person name="Pelletier E."/>
            <person name="Niang G."/>
            <person name="Scheremetjew M."/>
            <person name="Finn R."/>
            <person name="Kale V."/>
            <person name="Holt S."/>
            <person name="Cochrane G."/>
            <person name="Meng A."/>
            <person name="Brown T."/>
            <person name="Cohen L."/>
        </authorList>
    </citation>
    <scope>NUCLEOTIDE SEQUENCE</scope>
    <source>
        <strain evidence="7">GSBS06</strain>
    </source>
</reference>
<keyword evidence="4 5" id="KW-0472">Membrane</keyword>
<dbReference type="Pfam" id="PF13664">
    <property type="entry name" value="DUF4149"/>
    <property type="match status" value="1"/>
</dbReference>
<accession>A0A7S3LMA9</accession>
<sequence length="161" mass="17869">MSPSVDRDLLQLLELMVSSGIAFISIWFFFIQSPSLFKRLGRQKFVPIMMHLTKLFFKVMVVLNATVSVLSIVRSRLVFHEPSTVAALFAMVSTLINMFIVVPRALAAGKRSFMDKDDNTTSVQDFAIDGASKSGTKFLHQTVVAFVLGMVGGQVIHLLLM</sequence>
<protein>
    <recommendedName>
        <fullName evidence="6">TMEM205-like domain-containing protein</fullName>
    </recommendedName>
</protein>
<evidence type="ECO:0000259" key="6">
    <source>
        <dbReference type="Pfam" id="PF13664"/>
    </source>
</evidence>
<dbReference type="EMBL" id="HBIN01008246">
    <property type="protein sequence ID" value="CAE0435826.1"/>
    <property type="molecule type" value="Transcribed_RNA"/>
</dbReference>
<evidence type="ECO:0000256" key="2">
    <source>
        <dbReference type="ARBA" id="ARBA00022692"/>
    </source>
</evidence>
<comment type="subcellular location">
    <subcellularLocation>
        <location evidence="1">Membrane</location>
    </subcellularLocation>
</comment>
<feature type="transmembrane region" description="Helical" evidence="5">
    <location>
        <begin position="142"/>
        <end position="160"/>
    </location>
</feature>
<dbReference type="AlphaFoldDB" id="A0A7S3LMA9"/>
<keyword evidence="3 5" id="KW-1133">Transmembrane helix</keyword>
<gene>
    <name evidence="7" type="ORF">ASTO00021_LOCUS6106</name>
</gene>
<feature type="transmembrane region" description="Helical" evidence="5">
    <location>
        <begin position="85"/>
        <end position="106"/>
    </location>
</feature>
<evidence type="ECO:0000313" key="7">
    <source>
        <dbReference type="EMBL" id="CAE0435826.1"/>
    </source>
</evidence>
<dbReference type="InterPro" id="IPR025423">
    <property type="entry name" value="TMEM205-like"/>
</dbReference>